<name>A0A7H0YH15_9BACL</name>
<evidence type="ECO:0000313" key="3">
    <source>
        <dbReference type="EMBL" id="QNR70373.1"/>
    </source>
</evidence>
<reference evidence="3 4" key="1">
    <citation type="submission" date="2020-09" db="EMBL/GenBank/DDBJ databases">
        <title>Characterization of Paenibacillus peoriae strain ZF390 with broad-spectrum antimicrobial activity as a potential biocontrol agent.</title>
        <authorList>
            <person name="Li L."/>
            <person name="Zhao Y."/>
            <person name="Li B."/>
            <person name="Xie X."/>
        </authorList>
    </citation>
    <scope>NUCLEOTIDE SEQUENCE [LARGE SCALE GENOMIC DNA]</scope>
    <source>
        <strain evidence="3 4">ZF390</strain>
        <plasmid evidence="3 4">pPlas1</plasmid>
    </source>
</reference>
<dbReference type="SUPFAM" id="SSF55811">
    <property type="entry name" value="Nudix"/>
    <property type="match status" value="1"/>
</dbReference>
<evidence type="ECO:0000313" key="4">
    <source>
        <dbReference type="Proteomes" id="UP000516384"/>
    </source>
</evidence>
<proteinExistence type="predicted"/>
<evidence type="ECO:0000256" key="1">
    <source>
        <dbReference type="ARBA" id="ARBA00022801"/>
    </source>
</evidence>
<dbReference type="InterPro" id="IPR020084">
    <property type="entry name" value="NUDIX_hydrolase_CS"/>
</dbReference>
<feature type="domain" description="Nudix hydrolase" evidence="2">
    <location>
        <begin position="42"/>
        <end position="182"/>
    </location>
</feature>
<dbReference type="Proteomes" id="UP000516384">
    <property type="component" value="Plasmid pPlas1"/>
</dbReference>
<dbReference type="PROSITE" id="PS00893">
    <property type="entry name" value="NUDIX_BOX"/>
    <property type="match status" value="1"/>
</dbReference>
<dbReference type="RefSeq" id="WP_190299680.1">
    <property type="nucleotide sequence ID" value="NZ_CP061173.1"/>
</dbReference>
<dbReference type="GO" id="GO:0016787">
    <property type="term" value="F:hydrolase activity"/>
    <property type="evidence" value="ECO:0007669"/>
    <property type="project" value="UniProtKB-KW"/>
</dbReference>
<organism evidence="3 4">
    <name type="scientific">Paenibacillus peoriae</name>
    <dbReference type="NCBI Taxonomy" id="59893"/>
    <lineage>
        <taxon>Bacteria</taxon>
        <taxon>Bacillati</taxon>
        <taxon>Bacillota</taxon>
        <taxon>Bacilli</taxon>
        <taxon>Bacillales</taxon>
        <taxon>Paenibacillaceae</taxon>
        <taxon>Paenibacillus</taxon>
    </lineage>
</organism>
<dbReference type="AlphaFoldDB" id="A0A7H0YH15"/>
<dbReference type="Pfam" id="PF00293">
    <property type="entry name" value="NUDIX"/>
    <property type="match status" value="1"/>
</dbReference>
<sequence length="189" mass="21156">MNQTVLFENKWCSVMERELDNGIKWVYGHHGWCNGEGVAVLPYKAVLTNPAWNYSELRYLAHMELCPAHDAVEHGMYAVAGGRDHVGEAPVTTAVRELLEETGYVAREKDMHFLGTCRPSKGTDTLMYLYAVDVTDMDKVKPVGDGTLNEEVAYCKWFNAGEVAWYGEPILATMLSRLNAHTSTLGRPN</sequence>
<geneLocation type="plasmid" evidence="3 4">
    <name>pPlas1</name>
</geneLocation>
<dbReference type="InterPro" id="IPR000086">
    <property type="entry name" value="NUDIX_hydrolase_dom"/>
</dbReference>
<accession>A0A7H0YH15</accession>
<gene>
    <name evidence="3" type="ORF">IAQ67_28880</name>
</gene>
<keyword evidence="1" id="KW-0378">Hydrolase</keyword>
<dbReference type="InterPro" id="IPR015797">
    <property type="entry name" value="NUDIX_hydrolase-like_dom_sf"/>
</dbReference>
<dbReference type="EMBL" id="CP061173">
    <property type="protein sequence ID" value="QNR70373.1"/>
    <property type="molecule type" value="Genomic_DNA"/>
</dbReference>
<evidence type="ECO:0000259" key="2">
    <source>
        <dbReference type="PROSITE" id="PS51462"/>
    </source>
</evidence>
<keyword evidence="3" id="KW-0614">Plasmid</keyword>
<dbReference type="PROSITE" id="PS51462">
    <property type="entry name" value="NUDIX"/>
    <property type="match status" value="1"/>
</dbReference>
<protein>
    <submittedName>
        <fullName evidence="3">NUDIX domain-containing protein</fullName>
    </submittedName>
</protein>
<dbReference type="Gene3D" id="3.90.79.10">
    <property type="entry name" value="Nucleoside Triphosphate Pyrophosphohydrolase"/>
    <property type="match status" value="1"/>
</dbReference>